<dbReference type="EMBL" id="VMKP01000003">
    <property type="protein sequence ID" value="TVO64571.1"/>
    <property type="molecule type" value="Genomic_DNA"/>
</dbReference>
<organism evidence="2 3">
    <name type="scientific">Spiribacter aquaticus</name>
    <dbReference type="NCBI Taxonomy" id="1935996"/>
    <lineage>
        <taxon>Bacteria</taxon>
        <taxon>Pseudomonadati</taxon>
        <taxon>Pseudomonadota</taxon>
        <taxon>Gammaproteobacteria</taxon>
        <taxon>Chromatiales</taxon>
        <taxon>Ectothiorhodospiraceae</taxon>
        <taxon>Spiribacter</taxon>
    </lineage>
</organism>
<evidence type="ECO:0008006" key="4">
    <source>
        <dbReference type="Google" id="ProtNLM"/>
    </source>
</evidence>
<keyword evidence="1" id="KW-1133">Transmembrane helix</keyword>
<dbReference type="AlphaFoldDB" id="A0A557RHB2"/>
<comment type="caution">
    <text evidence="2">The sequence shown here is derived from an EMBL/GenBank/DDBJ whole genome shotgun (WGS) entry which is preliminary data.</text>
</comment>
<evidence type="ECO:0000313" key="3">
    <source>
        <dbReference type="Proteomes" id="UP000316688"/>
    </source>
</evidence>
<evidence type="ECO:0000313" key="2">
    <source>
        <dbReference type="EMBL" id="TVO64571.1"/>
    </source>
</evidence>
<evidence type="ECO:0000256" key="1">
    <source>
        <dbReference type="SAM" id="Phobius"/>
    </source>
</evidence>
<accession>A0A557RHB2</accession>
<keyword evidence="3" id="KW-1185">Reference proteome</keyword>
<sequence>MRSLSRCVPPYRQTGSSLVEVLAASSLLAMGVLGLVMGQSRASLDLRQMHEHVQAQFLAMDLAEQARAYRPGPLPASRLIAWRERVAEQLPRGEARVQWPGPPPTPGTLTITWRVSDRSDPGSLNYVFRP</sequence>
<gene>
    <name evidence="2" type="ORF">FPL11_07945</name>
</gene>
<protein>
    <recommendedName>
        <fullName evidence="4">Type II secretion system protein</fullName>
    </recommendedName>
</protein>
<proteinExistence type="predicted"/>
<reference evidence="2 3" key="1">
    <citation type="submission" date="2019-07" db="EMBL/GenBank/DDBJ databases">
        <title>Reclasification of Spiribacter aquaticus.</title>
        <authorList>
            <person name="Leon M.J."/>
            <person name="Sanchez-Porro C."/>
            <person name="Ventosa A."/>
        </authorList>
    </citation>
    <scope>NUCLEOTIDE SEQUENCE [LARGE SCALE GENOMIC DNA]</scope>
    <source>
        <strain evidence="2 3">SP30</strain>
    </source>
</reference>
<keyword evidence="1" id="KW-0472">Membrane</keyword>
<name>A0A557RHB2_9GAMM</name>
<feature type="transmembrane region" description="Helical" evidence="1">
    <location>
        <begin position="18"/>
        <end position="38"/>
    </location>
</feature>
<keyword evidence="1" id="KW-0812">Transmembrane</keyword>
<dbReference type="RefSeq" id="WP_144348129.1">
    <property type="nucleotide sequence ID" value="NZ_VMKP01000003.1"/>
</dbReference>
<dbReference type="Proteomes" id="UP000316688">
    <property type="component" value="Unassembled WGS sequence"/>
</dbReference>